<dbReference type="EMBL" id="FYDG01000001">
    <property type="protein sequence ID" value="SNB61167.1"/>
    <property type="molecule type" value="Genomic_DNA"/>
</dbReference>
<evidence type="ECO:0000313" key="3">
    <source>
        <dbReference type="Proteomes" id="UP000198418"/>
    </source>
</evidence>
<reference evidence="3" key="1">
    <citation type="submission" date="2017-06" db="EMBL/GenBank/DDBJ databases">
        <authorList>
            <person name="Varghese N."/>
            <person name="Submissions S."/>
        </authorList>
    </citation>
    <scope>NUCLEOTIDE SEQUENCE [LARGE SCALE GENOMIC DNA]</scope>
    <source>
        <strain evidence="3">DSM 137</strain>
    </source>
</reference>
<name>A0A212QP12_RHOAC</name>
<evidence type="ECO:0000256" key="1">
    <source>
        <dbReference type="SAM" id="SignalP"/>
    </source>
</evidence>
<dbReference type="RefSeq" id="WP_088519391.1">
    <property type="nucleotide sequence ID" value="NZ_FYDG01000001.1"/>
</dbReference>
<organism evidence="2 3">
    <name type="scientific">Rhodoblastus acidophilus</name>
    <name type="common">Rhodopseudomonas acidophila</name>
    <dbReference type="NCBI Taxonomy" id="1074"/>
    <lineage>
        <taxon>Bacteria</taxon>
        <taxon>Pseudomonadati</taxon>
        <taxon>Pseudomonadota</taxon>
        <taxon>Alphaproteobacteria</taxon>
        <taxon>Hyphomicrobiales</taxon>
        <taxon>Rhodoblastaceae</taxon>
        <taxon>Rhodoblastus</taxon>
    </lineage>
</organism>
<keyword evidence="3" id="KW-1185">Reference proteome</keyword>
<keyword evidence="1" id="KW-0732">Signal</keyword>
<dbReference type="AlphaFoldDB" id="A0A212QP12"/>
<feature type="chain" id="PRO_5012374707" description="Porin" evidence="1">
    <location>
        <begin position="20"/>
        <end position="66"/>
    </location>
</feature>
<accession>A0A212QP12</accession>
<feature type="signal peptide" evidence="1">
    <location>
        <begin position="1"/>
        <end position="19"/>
    </location>
</feature>
<protein>
    <recommendedName>
        <fullName evidence="4">Porin</fullName>
    </recommendedName>
</protein>
<evidence type="ECO:0008006" key="4">
    <source>
        <dbReference type="Google" id="ProtNLM"/>
    </source>
</evidence>
<sequence>MRILLASALLCALAAPAFALPPAPSGLSAPAPLVPVKSKGKAGKGKAAKAKCAPGAICPLVGGGDY</sequence>
<gene>
    <name evidence="2" type="ORF">SAMN06265338_101995</name>
</gene>
<proteinExistence type="predicted"/>
<evidence type="ECO:0000313" key="2">
    <source>
        <dbReference type="EMBL" id="SNB61167.1"/>
    </source>
</evidence>
<dbReference type="Proteomes" id="UP000198418">
    <property type="component" value="Unassembled WGS sequence"/>
</dbReference>